<evidence type="ECO:0000313" key="1">
    <source>
        <dbReference type="EMBL" id="SLN49601.1"/>
    </source>
</evidence>
<protein>
    <submittedName>
        <fullName evidence="1">Uncharacterized protein</fullName>
    </submittedName>
</protein>
<organism evidence="1 2">
    <name type="scientific">Oceanibacterium hippocampi</name>
    <dbReference type="NCBI Taxonomy" id="745714"/>
    <lineage>
        <taxon>Bacteria</taxon>
        <taxon>Pseudomonadati</taxon>
        <taxon>Pseudomonadota</taxon>
        <taxon>Alphaproteobacteria</taxon>
        <taxon>Sneathiellales</taxon>
        <taxon>Sneathiellaceae</taxon>
        <taxon>Oceanibacterium</taxon>
    </lineage>
</organism>
<keyword evidence="2" id="KW-1185">Reference proteome</keyword>
<dbReference type="EMBL" id="FWFR01000001">
    <property type="protein sequence ID" value="SLN49601.1"/>
    <property type="molecule type" value="Genomic_DNA"/>
</dbReference>
<dbReference type="RefSeq" id="WP_176244997.1">
    <property type="nucleotide sequence ID" value="NZ_FWFR01000001.1"/>
</dbReference>
<proteinExistence type="predicted"/>
<sequence>MMTVPRRPAVTGVTFAATPGAGRHRRVTAVTGQPGESPVVIAITTAGAAAP</sequence>
<gene>
    <name evidence="1" type="ORF">OCH7691_02172</name>
</gene>
<dbReference type="AlphaFoldDB" id="A0A1Y5T0Z2"/>
<dbReference type="Proteomes" id="UP000193200">
    <property type="component" value="Unassembled WGS sequence"/>
</dbReference>
<dbReference type="InParanoid" id="A0A1Y5T0Z2"/>
<accession>A0A1Y5T0Z2</accession>
<reference evidence="1 2" key="1">
    <citation type="submission" date="2017-03" db="EMBL/GenBank/DDBJ databases">
        <authorList>
            <person name="Afonso C.L."/>
            <person name="Miller P.J."/>
            <person name="Scott M.A."/>
            <person name="Spackman E."/>
            <person name="Goraichik I."/>
            <person name="Dimitrov K.M."/>
            <person name="Suarez D.L."/>
            <person name="Swayne D.E."/>
        </authorList>
    </citation>
    <scope>NUCLEOTIDE SEQUENCE [LARGE SCALE GENOMIC DNA]</scope>
    <source>
        <strain evidence="1 2">CECT 7691</strain>
    </source>
</reference>
<name>A0A1Y5T0Z2_9PROT</name>
<evidence type="ECO:0000313" key="2">
    <source>
        <dbReference type="Proteomes" id="UP000193200"/>
    </source>
</evidence>